<evidence type="ECO:0000313" key="3">
    <source>
        <dbReference type="Proteomes" id="UP000830671"/>
    </source>
</evidence>
<feature type="compositionally biased region" description="Basic and acidic residues" evidence="1">
    <location>
        <begin position="50"/>
        <end position="75"/>
    </location>
</feature>
<name>A0A9Q8SE48_9PEZI</name>
<organism evidence="2 3">
    <name type="scientific">Colletotrichum lupini</name>
    <dbReference type="NCBI Taxonomy" id="145971"/>
    <lineage>
        <taxon>Eukaryota</taxon>
        <taxon>Fungi</taxon>
        <taxon>Dikarya</taxon>
        <taxon>Ascomycota</taxon>
        <taxon>Pezizomycotina</taxon>
        <taxon>Sordariomycetes</taxon>
        <taxon>Hypocreomycetidae</taxon>
        <taxon>Glomerellales</taxon>
        <taxon>Glomerellaceae</taxon>
        <taxon>Colletotrichum</taxon>
        <taxon>Colletotrichum acutatum species complex</taxon>
    </lineage>
</organism>
<dbReference type="EMBL" id="CP019471">
    <property type="protein sequence ID" value="UQC74852.1"/>
    <property type="molecule type" value="Genomic_DNA"/>
</dbReference>
<gene>
    <name evidence="2" type="ORF">CLUP02_01504</name>
</gene>
<evidence type="ECO:0000256" key="1">
    <source>
        <dbReference type="SAM" id="MobiDB-lite"/>
    </source>
</evidence>
<dbReference type="AlphaFoldDB" id="A0A9Q8SE48"/>
<accession>A0A9Q8SE48</accession>
<proteinExistence type="predicted"/>
<sequence>MLEERIRTLDLDTSPLGCSAKTKEGSRSRVGDSVTTDWYPAAASSGSSKQRHDTSRGHANYDDLHDRRGTRTRADDTLTSRMRLFESKGACSVTATSAIFCRHTPTTDWSSSGVSGYGYLGY</sequence>
<evidence type="ECO:0000313" key="2">
    <source>
        <dbReference type="EMBL" id="UQC74852.1"/>
    </source>
</evidence>
<dbReference type="RefSeq" id="XP_049136501.1">
    <property type="nucleotide sequence ID" value="XM_049280544.1"/>
</dbReference>
<feature type="region of interest" description="Disordered" evidence="1">
    <location>
        <begin position="1"/>
        <end position="75"/>
    </location>
</feature>
<dbReference type="GeneID" id="73335554"/>
<protein>
    <submittedName>
        <fullName evidence="2">Uncharacterized protein</fullName>
    </submittedName>
</protein>
<dbReference type="KEGG" id="clup:CLUP02_01504"/>
<reference evidence="2" key="1">
    <citation type="journal article" date="2021" name="Mol. Plant Microbe Interact.">
        <title>Complete Genome Sequence of the Plant-Pathogenic Fungus Colletotrichum lupini.</title>
        <authorList>
            <person name="Baroncelli R."/>
            <person name="Pensec F."/>
            <person name="Da Lio D."/>
            <person name="Boufleur T."/>
            <person name="Vicente I."/>
            <person name="Sarrocco S."/>
            <person name="Picot A."/>
            <person name="Baraldi E."/>
            <person name="Sukno S."/>
            <person name="Thon M."/>
            <person name="Le Floch G."/>
        </authorList>
    </citation>
    <scope>NUCLEOTIDE SEQUENCE</scope>
    <source>
        <strain evidence="2">IMI 504893</strain>
    </source>
</reference>
<feature type="compositionally biased region" description="Basic and acidic residues" evidence="1">
    <location>
        <begin position="1"/>
        <end position="10"/>
    </location>
</feature>
<keyword evidence="3" id="KW-1185">Reference proteome</keyword>
<dbReference type="Proteomes" id="UP000830671">
    <property type="component" value="Chromosome 1"/>
</dbReference>
<feature type="compositionally biased region" description="Basic and acidic residues" evidence="1">
    <location>
        <begin position="21"/>
        <end position="30"/>
    </location>
</feature>